<reference evidence="1" key="1">
    <citation type="submission" date="2022-04" db="EMBL/GenBank/DDBJ databases">
        <title>Genome of the entomopathogenic fungus Entomophthora muscae.</title>
        <authorList>
            <person name="Elya C."/>
            <person name="Lovett B.R."/>
            <person name="Lee E."/>
            <person name="Macias A.M."/>
            <person name="Hajek A.E."/>
            <person name="De Bivort B.L."/>
            <person name="Kasson M.T."/>
            <person name="De Fine Licht H.H."/>
            <person name="Stajich J.E."/>
        </authorList>
    </citation>
    <scope>NUCLEOTIDE SEQUENCE</scope>
    <source>
        <strain evidence="1">Berkeley</strain>
    </source>
</reference>
<accession>A0ACC2UH35</accession>
<sequence>MSFAKRSDQRTNRFRSWVGGVFGDFHASHGINKKKSIAKFNFRRQRNSYSSDDSGLDGEDSSSHAGSISYAMERTKSPSIYNNEAYFKDGNVTMNAAGQPTAFAVDKLKDEPSCEKLVEYVVRADEADEDEFVQSPTEIYPLEKCPVFSNRVRCF</sequence>
<dbReference type="Proteomes" id="UP001165960">
    <property type="component" value="Unassembled WGS sequence"/>
</dbReference>
<dbReference type="EMBL" id="QTSX02000732">
    <property type="protein sequence ID" value="KAJ9086114.1"/>
    <property type="molecule type" value="Genomic_DNA"/>
</dbReference>
<keyword evidence="2" id="KW-1185">Reference proteome</keyword>
<proteinExistence type="predicted"/>
<evidence type="ECO:0000313" key="1">
    <source>
        <dbReference type="EMBL" id="KAJ9086114.1"/>
    </source>
</evidence>
<evidence type="ECO:0000313" key="2">
    <source>
        <dbReference type="Proteomes" id="UP001165960"/>
    </source>
</evidence>
<protein>
    <submittedName>
        <fullName evidence="1">Uncharacterized protein</fullName>
    </submittedName>
</protein>
<gene>
    <name evidence="1" type="ORF">DSO57_1007517</name>
</gene>
<organism evidence="1 2">
    <name type="scientific">Entomophthora muscae</name>
    <dbReference type="NCBI Taxonomy" id="34485"/>
    <lineage>
        <taxon>Eukaryota</taxon>
        <taxon>Fungi</taxon>
        <taxon>Fungi incertae sedis</taxon>
        <taxon>Zoopagomycota</taxon>
        <taxon>Entomophthoromycotina</taxon>
        <taxon>Entomophthoromycetes</taxon>
        <taxon>Entomophthorales</taxon>
        <taxon>Entomophthoraceae</taxon>
        <taxon>Entomophthora</taxon>
    </lineage>
</organism>
<name>A0ACC2UH35_9FUNG</name>
<comment type="caution">
    <text evidence="1">The sequence shown here is derived from an EMBL/GenBank/DDBJ whole genome shotgun (WGS) entry which is preliminary data.</text>
</comment>